<keyword evidence="2" id="KW-1185">Reference proteome</keyword>
<accession>A0ABU8ERZ5</accession>
<dbReference type="Proteomes" id="UP001382455">
    <property type="component" value="Unassembled WGS sequence"/>
</dbReference>
<name>A0ABU8ERZ5_9GAMM</name>
<reference evidence="1 2" key="1">
    <citation type="submission" date="2023-12" db="EMBL/GenBank/DDBJ databases">
        <title>Friends and Foes: Symbiotic and Algicidal bacterial influence on Karenia brevis blooms.</title>
        <authorList>
            <person name="Fei C."/>
            <person name="Mohamed A.R."/>
            <person name="Booker A."/>
            <person name="Arshad M."/>
            <person name="Klass S."/>
            <person name="Ahn S."/>
            <person name="Gilbert P.M."/>
            <person name="Heil C.A."/>
            <person name="Martinez J.M."/>
            <person name="Amin S.A."/>
        </authorList>
    </citation>
    <scope>NUCLEOTIDE SEQUENCE [LARGE SCALE GENOMIC DNA]</scope>
    <source>
        <strain evidence="1 2">CE15</strain>
    </source>
</reference>
<sequence>MTDIQSLLNVVSSATVDTEQSALSQLSPTQQDQVKQLQQLMQQLDLPTKTSQKLLSALINETLNVSNVDISKNKLSFNLPQLTPKLIELIIPNQTIQLQSDKAQVTLSTSLTGLLVSLPKHEIKLPNNVVFQLLKLATNDISAQPTLKLPAHIVNQPNLLAVESQKVAITSDLPKNLVSLVKHNQPAIIEIATKQEKFSFSVKLDKHSQPVLTQPLSMKKVIDLIKLQNAPLQLDTAKTPAIKINQNAVQLPLENHLVSNQILKPNLKNLGDKAVLTVPKLEMTIKLVQSDTKQLKAQDFIAAPKPQSHQLPVINQLTSLKASVAKPLLEPIMASIRSLLSGREVTIKHAAQGSINIQVTATNPNTKADVTLPKFEIKSGTEKLPTSPIQSEAPVQKAPIYARPLVTTPSLKPSASLQIPIVAPNQSAINIKSNLSELTAKLEATAKQNPLSILTQQISKLASEPKLPEPLARLVNQAFTRIISEGTAVPQTVLQLKSVVAPLQNTQTDTLQTPFGAMEHAKISLASNGVLQQATLNHELQGKLENLLPILLGLSKGLTNKKDSKSLKGQLALPALLQKNMTDSLSALQKGLQGNASSASQQTGSTEQPQVNMQFSIPMQQNEKLATAPISIEEEKRKTKSGELVSVWRINLAFEVGNSILNIGAELIKKQLSLSFNSSHTRLIEKAKTQAPLLQQKLTQHGIEVTQSEFHVSEQQSLSTRSGIVNIKV</sequence>
<comment type="caution">
    <text evidence="1">The sequence shown here is derived from an EMBL/GenBank/DDBJ whole genome shotgun (WGS) entry which is preliminary data.</text>
</comment>
<dbReference type="EMBL" id="JBAWKS010000001">
    <property type="protein sequence ID" value="MEI4548996.1"/>
    <property type="molecule type" value="Genomic_DNA"/>
</dbReference>
<organism evidence="1 2">
    <name type="scientific">Pseudoalteromonas spongiae</name>
    <dbReference type="NCBI Taxonomy" id="298657"/>
    <lineage>
        <taxon>Bacteria</taxon>
        <taxon>Pseudomonadati</taxon>
        <taxon>Pseudomonadota</taxon>
        <taxon>Gammaproteobacteria</taxon>
        <taxon>Alteromonadales</taxon>
        <taxon>Pseudoalteromonadaceae</taxon>
        <taxon>Pseudoalteromonas</taxon>
    </lineage>
</organism>
<evidence type="ECO:0000313" key="2">
    <source>
        <dbReference type="Proteomes" id="UP001382455"/>
    </source>
</evidence>
<protein>
    <recommendedName>
        <fullName evidence="3">Flagellar hook-length control protein-like C-terminal domain-containing protein</fullName>
    </recommendedName>
</protein>
<dbReference type="RefSeq" id="WP_336434719.1">
    <property type="nucleotide sequence ID" value="NZ_JBAWKS010000001.1"/>
</dbReference>
<evidence type="ECO:0008006" key="3">
    <source>
        <dbReference type="Google" id="ProtNLM"/>
    </source>
</evidence>
<evidence type="ECO:0000313" key="1">
    <source>
        <dbReference type="EMBL" id="MEI4548996.1"/>
    </source>
</evidence>
<gene>
    <name evidence="1" type="ORF">WAE96_04610</name>
</gene>
<proteinExistence type="predicted"/>